<sequence length="376" mass="42651">MYVNIYIHIYLYVYTYVCVYIYFFKFSQCVLCVGFEFTYAKCCNSCSDPLSLVLTSGSHSLHYFYSAVSEPAPGVPSFTAFGFVDDQPFIRYDSEEMKAKSSVQWLMEEPSYFENETKIFTSRMKIFHLNLRNVQQYYNQTMEDGPHTLQFTFGCELQQDGRPAGHWQYGYDGEDYLSLHMDSLQYTAAPFILEKECVLWLQRYLKFGGESLNRTGNDLPQPTHSEVTLRCWALSFYPAEITLTWQRDGEDQTQDIELVETRPAGDGTFQKWVAVLVPSGEEQRYTCHVQHEGLPEPVTLRWGKEGNGLTHPMIPSLVTSLGSGHVLFCSPPGSDSALGSDALTNSKGEALKGPKWERGWGRGNTLGYGDSLSGTF</sequence>
<dbReference type="Ensembl" id="ENSBMST00010014096.1">
    <property type="protein sequence ID" value="ENSBMSP00010012682.1"/>
    <property type="gene ID" value="ENSBMSG00010009225.1"/>
</dbReference>
<dbReference type="GO" id="GO:0042605">
    <property type="term" value="F:peptide antigen binding"/>
    <property type="evidence" value="ECO:0007669"/>
    <property type="project" value="TreeGrafter"/>
</dbReference>
<dbReference type="PRINTS" id="PR01638">
    <property type="entry name" value="MHCCLASSI"/>
</dbReference>
<keyword evidence="5 9" id="KW-1133">Transmembrane helix</keyword>
<organism evidence="11">
    <name type="scientific">Balaenoptera musculus</name>
    <name type="common">Blue whale</name>
    <dbReference type="NCBI Taxonomy" id="9771"/>
    <lineage>
        <taxon>Eukaryota</taxon>
        <taxon>Metazoa</taxon>
        <taxon>Chordata</taxon>
        <taxon>Craniata</taxon>
        <taxon>Vertebrata</taxon>
        <taxon>Euteleostomi</taxon>
        <taxon>Mammalia</taxon>
        <taxon>Eutheria</taxon>
        <taxon>Laurasiatheria</taxon>
        <taxon>Artiodactyla</taxon>
        <taxon>Whippomorpha</taxon>
        <taxon>Cetacea</taxon>
        <taxon>Mysticeti</taxon>
        <taxon>Balaenopteridae</taxon>
        <taxon>Balaenoptera</taxon>
    </lineage>
</organism>
<evidence type="ECO:0000256" key="2">
    <source>
        <dbReference type="ARBA" id="ARBA00022451"/>
    </source>
</evidence>
<keyword evidence="4" id="KW-0391">Immunity</keyword>
<dbReference type="GO" id="GO:0005102">
    <property type="term" value="F:signaling receptor binding"/>
    <property type="evidence" value="ECO:0007669"/>
    <property type="project" value="TreeGrafter"/>
</dbReference>
<evidence type="ECO:0000256" key="8">
    <source>
        <dbReference type="RuleBase" id="RU004439"/>
    </source>
</evidence>
<dbReference type="FunFam" id="3.30.500.10:FF:000001">
    <property type="entry name" value="H-2 class I histocompatibility antigen, alpha chain"/>
    <property type="match status" value="1"/>
</dbReference>
<keyword evidence="6 9" id="KW-0472">Membrane</keyword>
<dbReference type="InterPro" id="IPR001039">
    <property type="entry name" value="MHC_I_a_a1/a2"/>
</dbReference>
<dbReference type="Gene3D" id="2.60.40.10">
    <property type="entry name" value="Immunoglobulins"/>
    <property type="match status" value="1"/>
</dbReference>
<feature type="domain" description="Ig-like" evidence="10">
    <location>
        <begin position="190"/>
        <end position="301"/>
    </location>
</feature>
<evidence type="ECO:0000256" key="7">
    <source>
        <dbReference type="ARBA" id="ARBA00023180"/>
    </source>
</evidence>
<dbReference type="InterPro" id="IPR037055">
    <property type="entry name" value="MHC_I-like_Ag-recog_sf"/>
</dbReference>
<dbReference type="GO" id="GO:0042612">
    <property type="term" value="C:MHC class I protein complex"/>
    <property type="evidence" value="ECO:0007669"/>
    <property type="project" value="UniProtKB-KW"/>
</dbReference>
<dbReference type="InterPro" id="IPR003006">
    <property type="entry name" value="Ig/MHC_CS"/>
</dbReference>
<dbReference type="PANTHER" id="PTHR16675:SF250">
    <property type="entry name" value="HISTOCOMPATIBILITY 2, T REGION LOCUS 24"/>
    <property type="match status" value="1"/>
</dbReference>
<dbReference type="Pfam" id="PF00129">
    <property type="entry name" value="MHC_I"/>
    <property type="match status" value="1"/>
</dbReference>
<dbReference type="GeneTree" id="ENSGT01120000271826"/>
<dbReference type="SUPFAM" id="SSF54452">
    <property type="entry name" value="MHC antigen-recognition domain"/>
    <property type="match status" value="1"/>
</dbReference>
<dbReference type="CDD" id="cd07698">
    <property type="entry name" value="IgC1_MHC_I_alpha3"/>
    <property type="match status" value="1"/>
</dbReference>
<reference evidence="11" key="1">
    <citation type="submission" date="2023-09" db="UniProtKB">
        <authorList>
            <consortium name="Ensembl"/>
        </authorList>
    </citation>
    <scope>IDENTIFICATION</scope>
</reference>
<dbReference type="Pfam" id="PF07654">
    <property type="entry name" value="C1-set"/>
    <property type="match status" value="1"/>
</dbReference>
<feature type="transmembrane region" description="Helical" evidence="9">
    <location>
        <begin position="7"/>
        <end position="24"/>
    </location>
</feature>
<dbReference type="PANTHER" id="PTHR16675">
    <property type="entry name" value="MHC CLASS I-RELATED"/>
    <property type="match status" value="1"/>
</dbReference>
<dbReference type="GO" id="GO:0005615">
    <property type="term" value="C:extracellular space"/>
    <property type="evidence" value="ECO:0007669"/>
    <property type="project" value="TreeGrafter"/>
</dbReference>
<dbReference type="GO" id="GO:0098553">
    <property type="term" value="C:lumenal side of endoplasmic reticulum membrane"/>
    <property type="evidence" value="ECO:0007669"/>
    <property type="project" value="UniProtKB-ARBA"/>
</dbReference>
<comment type="similarity">
    <text evidence="8">Belongs to the MHC class I family.</text>
</comment>
<name>A0A8C0D109_BALMU</name>
<dbReference type="GO" id="GO:0001916">
    <property type="term" value="P:positive regulation of T cell mediated cytotoxicity"/>
    <property type="evidence" value="ECO:0007669"/>
    <property type="project" value="TreeGrafter"/>
</dbReference>
<evidence type="ECO:0000256" key="3">
    <source>
        <dbReference type="ARBA" id="ARBA00022692"/>
    </source>
</evidence>
<evidence type="ECO:0000313" key="11">
    <source>
        <dbReference type="Ensembl" id="ENSBMSP00010012682.1"/>
    </source>
</evidence>
<comment type="subcellular location">
    <subcellularLocation>
        <location evidence="1">Membrane</location>
        <topology evidence="1">Single-pass membrane protein</topology>
    </subcellularLocation>
</comment>
<dbReference type="GO" id="GO:0002476">
    <property type="term" value="P:antigen processing and presentation of endogenous peptide antigen via MHC class Ib"/>
    <property type="evidence" value="ECO:0007669"/>
    <property type="project" value="TreeGrafter"/>
</dbReference>
<dbReference type="Gene3D" id="3.30.500.10">
    <property type="entry name" value="MHC class I-like antigen recognition-like"/>
    <property type="match status" value="1"/>
</dbReference>
<evidence type="ECO:0000256" key="1">
    <source>
        <dbReference type="ARBA" id="ARBA00004167"/>
    </source>
</evidence>
<dbReference type="InterPro" id="IPR003597">
    <property type="entry name" value="Ig_C1-set"/>
</dbReference>
<dbReference type="SMART" id="SM00407">
    <property type="entry name" value="IGc1"/>
    <property type="match status" value="1"/>
</dbReference>
<evidence type="ECO:0000256" key="6">
    <source>
        <dbReference type="ARBA" id="ARBA00023136"/>
    </source>
</evidence>
<proteinExistence type="inferred from homology"/>
<keyword evidence="7" id="KW-0325">Glycoprotein</keyword>
<dbReference type="FunFam" id="2.60.40.10:FF:000014">
    <property type="entry name" value="H-2 class I histocompatibility antigen, alpha chain"/>
    <property type="match status" value="1"/>
</dbReference>
<evidence type="ECO:0000256" key="9">
    <source>
        <dbReference type="SAM" id="Phobius"/>
    </source>
</evidence>
<dbReference type="AlphaFoldDB" id="A0A8C0D109"/>
<dbReference type="GO" id="GO:0006955">
    <property type="term" value="P:immune response"/>
    <property type="evidence" value="ECO:0007669"/>
    <property type="project" value="TreeGrafter"/>
</dbReference>
<protein>
    <recommendedName>
        <fullName evidence="10">Ig-like domain-containing protein</fullName>
    </recommendedName>
</protein>
<dbReference type="InterPro" id="IPR013783">
    <property type="entry name" value="Ig-like_fold"/>
</dbReference>
<evidence type="ECO:0000256" key="4">
    <source>
        <dbReference type="ARBA" id="ARBA00022859"/>
    </source>
</evidence>
<dbReference type="InterPro" id="IPR011161">
    <property type="entry name" value="MHC_I-like_Ag-recog"/>
</dbReference>
<dbReference type="GO" id="GO:0030670">
    <property type="term" value="C:phagocytic vesicle membrane"/>
    <property type="evidence" value="ECO:0007669"/>
    <property type="project" value="UniProtKB-ARBA"/>
</dbReference>
<dbReference type="InterPro" id="IPR011162">
    <property type="entry name" value="MHC_I/II-like_Ag-recog"/>
</dbReference>
<accession>A0A8C0D109</accession>
<dbReference type="PROSITE" id="PS50835">
    <property type="entry name" value="IG_LIKE"/>
    <property type="match status" value="1"/>
</dbReference>
<dbReference type="GO" id="GO:0009897">
    <property type="term" value="C:external side of plasma membrane"/>
    <property type="evidence" value="ECO:0007669"/>
    <property type="project" value="TreeGrafter"/>
</dbReference>
<keyword evidence="2" id="KW-0490">MHC I</keyword>
<dbReference type="InterPro" id="IPR050208">
    <property type="entry name" value="MHC_class-I_related"/>
</dbReference>
<keyword evidence="3 9" id="KW-0812">Transmembrane</keyword>
<dbReference type="GO" id="GO:0002486">
    <property type="term" value="P:antigen processing and presentation of endogenous peptide antigen via MHC class I via ER pathway, TAP-independent"/>
    <property type="evidence" value="ECO:0007669"/>
    <property type="project" value="TreeGrafter"/>
</dbReference>
<dbReference type="InterPro" id="IPR036179">
    <property type="entry name" value="Ig-like_dom_sf"/>
</dbReference>
<dbReference type="PROSITE" id="PS00290">
    <property type="entry name" value="IG_MHC"/>
    <property type="match status" value="1"/>
</dbReference>
<dbReference type="SUPFAM" id="SSF48726">
    <property type="entry name" value="Immunoglobulin"/>
    <property type="match status" value="1"/>
</dbReference>
<evidence type="ECO:0000259" key="10">
    <source>
        <dbReference type="PROSITE" id="PS50835"/>
    </source>
</evidence>
<dbReference type="InterPro" id="IPR007110">
    <property type="entry name" value="Ig-like_dom"/>
</dbReference>
<evidence type="ECO:0000256" key="5">
    <source>
        <dbReference type="ARBA" id="ARBA00022989"/>
    </source>
</evidence>